<reference evidence="6" key="1">
    <citation type="submission" date="2025-08" db="UniProtKB">
        <authorList>
            <consortium name="RefSeq"/>
        </authorList>
    </citation>
    <scope>IDENTIFICATION</scope>
    <source>
        <strain evidence="6">Aabys</strain>
        <tissue evidence="6">Whole body</tissue>
    </source>
</reference>
<dbReference type="SMART" id="SM00248">
    <property type="entry name" value="ANK"/>
    <property type="match status" value="4"/>
</dbReference>
<dbReference type="SUPFAM" id="SSF48403">
    <property type="entry name" value="Ankyrin repeat"/>
    <property type="match status" value="1"/>
</dbReference>
<proteinExistence type="predicted"/>
<feature type="repeat" description="ANK" evidence="3">
    <location>
        <begin position="102"/>
        <end position="134"/>
    </location>
</feature>
<feature type="coiled-coil region" evidence="4">
    <location>
        <begin position="511"/>
        <end position="559"/>
    </location>
</feature>
<dbReference type="RefSeq" id="XP_011290546.2">
    <property type="nucleotide sequence ID" value="XM_011292244.3"/>
</dbReference>
<evidence type="ECO:0000256" key="3">
    <source>
        <dbReference type="PROSITE-ProRule" id="PRU00023"/>
    </source>
</evidence>
<evidence type="ECO:0000256" key="4">
    <source>
        <dbReference type="SAM" id="Coils"/>
    </source>
</evidence>
<dbReference type="GeneID" id="101888873"/>
<organism evidence="5 6">
    <name type="scientific">Musca domestica</name>
    <name type="common">House fly</name>
    <dbReference type="NCBI Taxonomy" id="7370"/>
    <lineage>
        <taxon>Eukaryota</taxon>
        <taxon>Metazoa</taxon>
        <taxon>Ecdysozoa</taxon>
        <taxon>Arthropoda</taxon>
        <taxon>Hexapoda</taxon>
        <taxon>Insecta</taxon>
        <taxon>Pterygota</taxon>
        <taxon>Neoptera</taxon>
        <taxon>Endopterygota</taxon>
        <taxon>Diptera</taxon>
        <taxon>Brachycera</taxon>
        <taxon>Muscomorpha</taxon>
        <taxon>Muscoidea</taxon>
        <taxon>Muscidae</taxon>
        <taxon>Musca</taxon>
    </lineage>
</organism>
<dbReference type="VEuPathDB" id="VectorBase:MDOA015141"/>
<dbReference type="OrthoDB" id="341259at2759"/>
<evidence type="ECO:0000313" key="5">
    <source>
        <dbReference type="Proteomes" id="UP001652621"/>
    </source>
</evidence>
<feature type="repeat" description="ANK" evidence="3">
    <location>
        <begin position="135"/>
        <end position="167"/>
    </location>
</feature>
<sequence length="565" mass="63181">MVGAGPGGGDNNKIVATLRSDCKVVYPTNQAASTTLEHQLASLMNYKIRTEGEIANKSLNTLSVPTTVVDLGKQLLQYARDSDVKGVKNALSRGAPFTSDWLGMSALHFAAMNNQYEICQVLLSGGINKDSKTKVDRTPLHLASYYGNEQIVELLLSKNCAVNPKDMLRMTPLHWAVEKRHKSIVRLLLKHNADVTVVTKFGRTPLAIAVLTEQADLLEELESARQAQANRTFNEQHEKAVLKNRKETSEAVNSIMGLTEANEESEGNANARVQDGEEYMAQNEYAAAKIAELENIKARARNDSATYVSSSSNSNVSRLKPNVITKAKDNQHVTKNKNIRIISINDFKKLYGNTNLKAMQKLPQSVTSQQRVVNVRQPMQMKQQQVKLDMKSVDTGSSRQQVAPQENIGVLEEDILPHIIQVSNKDENDIIELEAQKSHTLAKTVPSHQQTTIAKQAVRLVPAKRVEHMNTVPVRQMNTAKTIKLNPSKPLPSQDSKSTPVAPSVIPLLTVPEICRQLLELRKQNDELRRKFEIAQKEKEELRLRLDRLEELLLVERTEEEYNNS</sequence>
<dbReference type="PROSITE" id="PS50297">
    <property type="entry name" value="ANK_REP_REGION"/>
    <property type="match status" value="3"/>
</dbReference>
<dbReference type="InterPro" id="IPR002110">
    <property type="entry name" value="Ankyrin_rpt"/>
</dbReference>
<keyword evidence="4" id="KW-0175">Coiled coil</keyword>
<dbReference type="PROSITE" id="PS50088">
    <property type="entry name" value="ANK_REPEAT"/>
    <property type="match status" value="3"/>
</dbReference>
<keyword evidence="2 3" id="KW-0040">ANK repeat</keyword>
<accession>A0A9J7I7X3</accession>
<feature type="repeat" description="ANK" evidence="3">
    <location>
        <begin position="168"/>
        <end position="200"/>
    </location>
</feature>
<name>A0A9J7I7X3_MUSDO</name>
<evidence type="ECO:0000313" key="6">
    <source>
        <dbReference type="RefSeq" id="XP_011290546.2"/>
    </source>
</evidence>
<gene>
    <name evidence="6" type="primary">LOC101888873</name>
</gene>
<evidence type="ECO:0000256" key="1">
    <source>
        <dbReference type="ARBA" id="ARBA00022737"/>
    </source>
</evidence>
<dbReference type="PANTHER" id="PTHR24193:SF121">
    <property type="entry name" value="ADA2A-CONTAINING COMPLEX COMPONENT 3, ISOFORM D"/>
    <property type="match status" value="1"/>
</dbReference>
<dbReference type="InterPro" id="IPR050663">
    <property type="entry name" value="Ankyrin-SOCS_Box"/>
</dbReference>
<keyword evidence="1" id="KW-0677">Repeat</keyword>
<dbReference type="Proteomes" id="UP001652621">
    <property type="component" value="Unplaced"/>
</dbReference>
<evidence type="ECO:0000256" key="2">
    <source>
        <dbReference type="ARBA" id="ARBA00023043"/>
    </source>
</evidence>
<dbReference type="PANTHER" id="PTHR24193">
    <property type="entry name" value="ANKYRIN REPEAT PROTEIN"/>
    <property type="match status" value="1"/>
</dbReference>
<dbReference type="Gene3D" id="1.25.40.20">
    <property type="entry name" value="Ankyrin repeat-containing domain"/>
    <property type="match status" value="1"/>
</dbReference>
<keyword evidence="5" id="KW-1185">Reference proteome</keyword>
<dbReference type="VEuPathDB" id="VectorBase:MDOMA2_020596"/>
<dbReference type="Pfam" id="PF12796">
    <property type="entry name" value="Ank_2"/>
    <property type="match status" value="2"/>
</dbReference>
<protein>
    <submittedName>
        <fullName evidence="6">GA-binding protein subunit beta-1 isoform X3</fullName>
    </submittedName>
</protein>
<dbReference type="InterPro" id="IPR036770">
    <property type="entry name" value="Ankyrin_rpt-contain_sf"/>
</dbReference>
<dbReference type="PRINTS" id="PR01415">
    <property type="entry name" value="ANKYRIN"/>
</dbReference>